<proteinExistence type="predicted"/>
<name>A0ABT6FI44_9BACT</name>
<protein>
    <submittedName>
        <fullName evidence="2">Cytochrome c</fullName>
    </submittedName>
</protein>
<evidence type="ECO:0000313" key="2">
    <source>
        <dbReference type="EMBL" id="MDG3007253.1"/>
    </source>
</evidence>
<reference evidence="2 3" key="1">
    <citation type="submission" date="2023-03" db="EMBL/GenBank/DDBJ databases">
        <title>Paludisphaera mucosa sp. nov. a novel planctomycete from northern fen.</title>
        <authorList>
            <person name="Ivanova A."/>
        </authorList>
    </citation>
    <scope>NUCLEOTIDE SEQUENCE [LARGE SCALE GENOMIC DNA]</scope>
    <source>
        <strain evidence="2 3">Pla2</strain>
    </source>
</reference>
<evidence type="ECO:0000313" key="3">
    <source>
        <dbReference type="Proteomes" id="UP001216907"/>
    </source>
</evidence>
<dbReference type="InterPro" id="IPR010980">
    <property type="entry name" value="Cyt_c/b562"/>
</dbReference>
<dbReference type="InterPro" id="IPR002321">
    <property type="entry name" value="Cyt_c_II"/>
</dbReference>
<dbReference type="Pfam" id="PF01322">
    <property type="entry name" value="Cytochrom_C_2"/>
    <property type="match status" value="1"/>
</dbReference>
<feature type="chain" id="PRO_5046548184" evidence="1">
    <location>
        <begin position="22"/>
        <end position="140"/>
    </location>
</feature>
<organism evidence="2 3">
    <name type="scientific">Paludisphaera mucosa</name>
    <dbReference type="NCBI Taxonomy" id="3030827"/>
    <lineage>
        <taxon>Bacteria</taxon>
        <taxon>Pseudomonadati</taxon>
        <taxon>Planctomycetota</taxon>
        <taxon>Planctomycetia</taxon>
        <taxon>Isosphaerales</taxon>
        <taxon>Isosphaeraceae</taxon>
        <taxon>Paludisphaera</taxon>
    </lineage>
</organism>
<dbReference type="EMBL" id="JARRAG010000002">
    <property type="protein sequence ID" value="MDG3007253.1"/>
    <property type="molecule type" value="Genomic_DNA"/>
</dbReference>
<dbReference type="Gene3D" id="1.20.120.10">
    <property type="entry name" value="Cytochrome c/b562"/>
    <property type="match status" value="1"/>
</dbReference>
<dbReference type="PROSITE" id="PS51009">
    <property type="entry name" value="CYTCII"/>
    <property type="match status" value="1"/>
</dbReference>
<gene>
    <name evidence="2" type="ORF">PZE19_26110</name>
</gene>
<evidence type="ECO:0000256" key="1">
    <source>
        <dbReference type="SAM" id="SignalP"/>
    </source>
</evidence>
<dbReference type="SUPFAM" id="SSF47175">
    <property type="entry name" value="Cytochromes"/>
    <property type="match status" value="1"/>
</dbReference>
<keyword evidence="3" id="KW-1185">Reference proteome</keyword>
<dbReference type="RefSeq" id="WP_277863538.1">
    <property type="nucleotide sequence ID" value="NZ_JARRAG010000002.1"/>
</dbReference>
<comment type="caution">
    <text evidence="2">The sequence shown here is derived from an EMBL/GenBank/DDBJ whole genome shotgun (WGS) entry which is preliminary data.</text>
</comment>
<sequence length="140" mass="14384">MKSLICGASLAALIVAAGLSAARVDAAADETASVEVVMKKLFAGKSSPNNTLKAASKTDSPDWTKVKTASEAFSKYAPDLGKNDAPKGDKSSWAKLTKALADESKSLSTAVDKKDVAGFKTAAKNIGGSCKACHDAHKPE</sequence>
<accession>A0ABT6FI44</accession>
<feature type="signal peptide" evidence="1">
    <location>
        <begin position="1"/>
        <end position="21"/>
    </location>
</feature>
<dbReference type="Proteomes" id="UP001216907">
    <property type="component" value="Unassembled WGS sequence"/>
</dbReference>
<keyword evidence="1" id="KW-0732">Signal</keyword>